<dbReference type="SUPFAM" id="SSF51658">
    <property type="entry name" value="Xylose isomerase-like"/>
    <property type="match status" value="1"/>
</dbReference>
<dbReference type="InterPro" id="IPR050312">
    <property type="entry name" value="IolE/XylAMocC-like"/>
</dbReference>
<sequence length="310" mass="36013">MELLVLRSIWSGPESLEPLLQQTVDAGFNGIEGPIPDSPTARREWQQQLQDHNLAFIAEATTGSDKSDSGNWWIPKPERSLQDHLDDLRWTIEYAAAMDALFVSAMTGYDAWSWQQNVDFFSQALELQQQSGITISFETHRSRSLFNPWITRDLLQQFPQMQITCDFSHWCVVCERLIDSEWEILQLCASRARHIHSRVGFAQHAQVSEPRAPEYQAALIAHERWWDLIWQSQKLRGLPRTTMTPEFLWDNYMSTLPFTQQPVADVWQITCWMAERQRQRFAQLGKTKLGQTQVSQTPTNIVQPTEHSRD</sequence>
<keyword evidence="4" id="KW-1185">Reference proteome</keyword>
<gene>
    <name evidence="3" type="ORF">IQ266_00045</name>
</gene>
<dbReference type="InterPro" id="IPR013022">
    <property type="entry name" value="Xyl_isomerase-like_TIM-brl"/>
</dbReference>
<feature type="domain" description="Xylose isomerase-like TIM barrel" evidence="2">
    <location>
        <begin position="21"/>
        <end position="196"/>
    </location>
</feature>
<dbReference type="PANTHER" id="PTHR12110">
    <property type="entry name" value="HYDROXYPYRUVATE ISOMERASE"/>
    <property type="match status" value="1"/>
</dbReference>
<accession>A0A928Z2I1</accession>
<name>A0A928Z2I1_9CYAN</name>
<evidence type="ECO:0000256" key="1">
    <source>
        <dbReference type="SAM" id="MobiDB-lite"/>
    </source>
</evidence>
<proteinExistence type="predicted"/>
<evidence type="ECO:0000313" key="4">
    <source>
        <dbReference type="Proteomes" id="UP000625316"/>
    </source>
</evidence>
<reference evidence="3" key="1">
    <citation type="submission" date="2020-10" db="EMBL/GenBank/DDBJ databases">
        <authorList>
            <person name="Castelo-Branco R."/>
            <person name="Eusebio N."/>
            <person name="Adriana R."/>
            <person name="Vieira A."/>
            <person name="Brugerolle De Fraissinette N."/>
            <person name="Rezende De Castro R."/>
            <person name="Schneider M.P."/>
            <person name="Vasconcelos V."/>
            <person name="Leao P.N."/>
        </authorList>
    </citation>
    <scope>NUCLEOTIDE SEQUENCE</scope>
    <source>
        <strain evidence="3">LEGE 11480</strain>
    </source>
</reference>
<organism evidence="3 4">
    <name type="scientific">Romeriopsis navalis LEGE 11480</name>
    <dbReference type="NCBI Taxonomy" id="2777977"/>
    <lineage>
        <taxon>Bacteria</taxon>
        <taxon>Bacillati</taxon>
        <taxon>Cyanobacteriota</taxon>
        <taxon>Cyanophyceae</taxon>
        <taxon>Leptolyngbyales</taxon>
        <taxon>Leptolyngbyaceae</taxon>
        <taxon>Romeriopsis</taxon>
        <taxon>Romeriopsis navalis</taxon>
    </lineage>
</organism>
<evidence type="ECO:0000313" key="3">
    <source>
        <dbReference type="EMBL" id="MBE9028143.1"/>
    </source>
</evidence>
<dbReference type="Pfam" id="PF01261">
    <property type="entry name" value="AP_endonuc_2"/>
    <property type="match status" value="1"/>
</dbReference>
<dbReference type="PANTHER" id="PTHR12110:SF21">
    <property type="entry name" value="XYLOSE ISOMERASE-LIKE TIM BARREL DOMAIN-CONTAINING PROTEIN"/>
    <property type="match status" value="1"/>
</dbReference>
<protein>
    <submittedName>
        <fullName evidence="3">TIM barrel protein</fullName>
    </submittedName>
</protein>
<dbReference type="EMBL" id="JADEXQ010000001">
    <property type="protein sequence ID" value="MBE9028143.1"/>
    <property type="molecule type" value="Genomic_DNA"/>
</dbReference>
<dbReference type="AlphaFoldDB" id="A0A928Z2I1"/>
<dbReference type="InterPro" id="IPR036237">
    <property type="entry name" value="Xyl_isomerase-like_sf"/>
</dbReference>
<feature type="region of interest" description="Disordered" evidence="1">
    <location>
        <begin position="288"/>
        <end position="310"/>
    </location>
</feature>
<comment type="caution">
    <text evidence="3">The sequence shown here is derived from an EMBL/GenBank/DDBJ whole genome shotgun (WGS) entry which is preliminary data.</text>
</comment>
<evidence type="ECO:0000259" key="2">
    <source>
        <dbReference type="Pfam" id="PF01261"/>
    </source>
</evidence>
<feature type="compositionally biased region" description="Polar residues" evidence="1">
    <location>
        <begin position="289"/>
        <end position="310"/>
    </location>
</feature>
<dbReference type="Proteomes" id="UP000625316">
    <property type="component" value="Unassembled WGS sequence"/>
</dbReference>
<dbReference type="Gene3D" id="3.20.20.150">
    <property type="entry name" value="Divalent-metal-dependent TIM barrel enzymes"/>
    <property type="match status" value="1"/>
</dbReference>